<accession>A0A432G3W8</accession>
<reference evidence="3 4" key="1">
    <citation type="submission" date="2018-06" db="EMBL/GenBank/DDBJ databases">
        <title>Combined omics and stable isotope probing to characterize newly discovered Mariana Back-Arc vent microbial communities.</title>
        <authorList>
            <person name="Trembath-Reichert E."/>
            <person name="Huber J.A."/>
        </authorList>
    </citation>
    <scope>NUCLEOTIDE SEQUENCE [LARGE SCALE GENOMIC DNA]</scope>
    <source>
        <strain evidence="3">MAG 63_1</strain>
    </source>
</reference>
<name>A0A432G3W8_9DELT</name>
<feature type="signal peptide" evidence="2">
    <location>
        <begin position="1"/>
        <end position="19"/>
    </location>
</feature>
<evidence type="ECO:0000256" key="2">
    <source>
        <dbReference type="SAM" id="SignalP"/>
    </source>
</evidence>
<dbReference type="Proteomes" id="UP000286801">
    <property type="component" value="Unassembled WGS sequence"/>
</dbReference>
<keyword evidence="1" id="KW-0677">Repeat</keyword>
<sequence>MKHLLIIFSILLLSSPVIADNHKGETLYLWKTSSGDVWKGFGEKDIHPQYKGDVENGKPNGLGVIINTNKGKYVGEWRDGKKQGQGTFTYGKGKWEGEKYEGGFKDGYRHGQGTYTWSDGDKYVGEFKDDKPNGKGTYTWSDGRKYEGEFEDGIKHGQGTWTSIKGYKYVGEWRENKSWNGKEYDKKGNIIGKYVNGVKIIEEPVVVVEKKPMVVVEKKPMVVVEKRQTGVLFRRWENRQWRWFRNGNKKKDRKYVGDIRNGGPNGQGTLIFPDGDKYVGKFKDGVYHGQGTYTFHDGAKYVGEFKDGKVWNGTVYNGNLEYKIVNGK</sequence>
<dbReference type="Gene3D" id="2.20.110.10">
    <property type="entry name" value="Histone H3 K4-specific methyltransferase SET7/9 N-terminal domain"/>
    <property type="match status" value="4"/>
</dbReference>
<protein>
    <recommendedName>
        <fullName evidence="5">Membrane-binding protein</fullName>
    </recommendedName>
</protein>
<feature type="chain" id="PRO_5019187886" description="Membrane-binding protein" evidence="2">
    <location>
        <begin position="20"/>
        <end position="328"/>
    </location>
</feature>
<evidence type="ECO:0008006" key="5">
    <source>
        <dbReference type="Google" id="ProtNLM"/>
    </source>
</evidence>
<evidence type="ECO:0000313" key="4">
    <source>
        <dbReference type="Proteomes" id="UP000286801"/>
    </source>
</evidence>
<dbReference type="PANTHER" id="PTHR43215:SF14">
    <property type="entry name" value="RADIAL SPOKE HEAD 1 HOMOLOG"/>
    <property type="match status" value="1"/>
</dbReference>
<dbReference type="EMBL" id="QNZL01000215">
    <property type="protein sequence ID" value="RTZ78295.1"/>
    <property type="molecule type" value="Genomic_DNA"/>
</dbReference>
<dbReference type="Pfam" id="PF02493">
    <property type="entry name" value="MORN"/>
    <property type="match status" value="7"/>
</dbReference>
<dbReference type="InterPro" id="IPR003409">
    <property type="entry name" value="MORN"/>
</dbReference>
<dbReference type="PANTHER" id="PTHR43215">
    <property type="entry name" value="RADIAL SPOKE HEAD 1 HOMOLOG"/>
    <property type="match status" value="1"/>
</dbReference>
<dbReference type="AlphaFoldDB" id="A0A432G3W8"/>
<gene>
    <name evidence="3" type="ORF">DSY97_08015</name>
</gene>
<dbReference type="SMART" id="SM00698">
    <property type="entry name" value="MORN"/>
    <property type="match status" value="7"/>
</dbReference>
<comment type="caution">
    <text evidence="3">The sequence shown here is derived from an EMBL/GenBank/DDBJ whole genome shotgun (WGS) entry which is preliminary data.</text>
</comment>
<dbReference type="SUPFAM" id="SSF82185">
    <property type="entry name" value="Histone H3 K4-specific methyltransferase SET7/9 N-terminal domain"/>
    <property type="match status" value="3"/>
</dbReference>
<evidence type="ECO:0000313" key="3">
    <source>
        <dbReference type="EMBL" id="RTZ78295.1"/>
    </source>
</evidence>
<evidence type="ECO:0000256" key="1">
    <source>
        <dbReference type="ARBA" id="ARBA00022737"/>
    </source>
</evidence>
<proteinExistence type="predicted"/>
<organism evidence="3 4">
    <name type="scientific">SAR324 cluster bacterium</name>
    <dbReference type="NCBI Taxonomy" id="2024889"/>
    <lineage>
        <taxon>Bacteria</taxon>
        <taxon>Deltaproteobacteria</taxon>
        <taxon>SAR324 cluster</taxon>
    </lineage>
</organism>
<keyword evidence="2" id="KW-0732">Signal</keyword>